<dbReference type="EMBL" id="CP002504">
    <property type="protein sequence ID" value="AET41681.1"/>
    <property type="molecule type" value="Genomic_DNA"/>
</dbReference>
<dbReference type="AlphaFoldDB" id="G8JXV7"/>
<keyword evidence="2" id="KW-0813">Transport</keyword>
<dbReference type="GeneID" id="11470022"/>
<keyword evidence="5" id="KW-1185">Reference proteome</keyword>
<proteinExistence type="predicted"/>
<sequence>MHIQRYFLPDLVWDKGHICALLVSSGSGDLTNPHHTSPPLLSTWMIAAEEFREQCQQELLPLINRWHMCQQACWSQTLHCLDLVLFLCKGRRRAPPFAKLDVRISYNQVYRTPQLQFRFWELDTSTAEFESWRLRFKDLSEIPLFNRASFSITLGQTIHGNRTEAWYLVNACDTEDNVGPEPVHYMHRWFSRYGTLFDDQLGVLFVASL</sequence>
<keyword evidence="3" id="KW-0072">Autophagy</keyword>
<dbReference type="Gene3D" id="3.30.1460.50">
    <property type="match status" value="1"/>
</dbReference>
<dbReference type="InterPro" id="IPR007135">
    <property type="entry name" value="Atg3/Atg10"/>
</dbReference>
<dbReference type="GO" id="GO:0015031">
    <property type="term" value="P:protein transport"/>
    <property type="evidence" value="ECO:0007669"/>
    <property type="project" value="UniProtKB-KW"/>
</dbReference>
<reference evidence="5" key="1">
    <citation type="journal article" date="2012" name="G3 (Bethesda)">
        <title>Pichia sorbitophila, an interspecies yeast hybrid reveals early steps of genome resolution following polyploidization.</title>
        <authorList>
            <person name="Leh Louis V."/>
            <person name="Despons L."/>
            <person name="Friedrich A."/>
            <person name="Martin T."/>
            <person name="Durrens P."/>
            <person name="Casaregola S."/>
            <person name="Neuveglise C."/>
            <person name="Fairhead C."/>
            <person name="Marck C."/>
            <person name="Cruz J.A."/>
            <person name="Straub M.L."/>
            <person name="Kugler V."/>
            <person name="Sacerdot C."/>
            <person name="Uzunov Z."/>
            <person name="Thierry A."/>
            <person name="Weiss S."/>
            <person name="Bleykasten C."/>
            <person name="De Montigny J."/>
            <person name="Jacques N."/>
            <person name="Jung P."/>
            <person name="Lemaire M."/>
            <person name="Mallet S."/>
            <person name="Morel G."/>
            <person name="Richard G.F."/>
            <person name="Sarkar A."/>
            <person name="Savel G."/>
            <person name="Schacherer J."/>
            <person name="Seret M.L."/>
            <person name="Talla E."/>
            <person name="Samson G."/>
            <person name="Jubin C."/>
            <person name="Poulain J."/>
            <person name="Vacherie B."/>
            <person name="Barbe V."/>
            <person name="Pelletier E."/>
            <person name="Sherman D.J."/>
            <person name="Westhof E."/>
            <person name="Weissenbach J."/>
            <person name="Baret P.V."/>
            <person name="Wincker P."/>
            <person name="Gaillardin C."/>
            <person name="Dujon B."/>
            <person name="Souciet J.L."/>
        </authorList>
    </citation>
    <scope>NUCLEOTIDE SEQUENCE [LARGE SCALE GENOMIC DNA]</scope>
    <source>
        <strain evidence="5">CBS 270.75 / DBVPG 7215 / KCTC 17166 / NRRL Y-17582</strain>
    </source>
</reference>
<protein>
    <submittedName>
        <fullName evidence="4">Uncharacterized protein</fullName>
    </submittedName>
</protein>
<dbReference type="OMA" id="CDTDANV"/>
<organism evidence="4 5">
    <name type="scientific">Eremothecium cymbalariae (strain CBS 270.75 / DBVPG 7215 / KCTC 17166 / NRRL Y-17582)</name>
    <name type="common">Yeast</name>
    <dbReference type="NCBI Taxonomy" id="931890"/>
    <lineage>
        <taxon>Eukaryota</taxon>
        <taxon>Fungi</taxon>
        <taxon>Dikarya</taxon>
        <taxon>Ascomycota</taxon>
        <taxon>Saccharomycotina</taxon>
        <taxon>Saccharomycetes</taxon>
        <taxon>Saccharomycetales</taxon>
        <taxon>Saccharomycetaceae</taxon>
        <taxon>Eremothecium</taxon>
    </lineage>
</organism>
<dbReference type="Proteomes" id="UP000006790">
    <property type="component" value="Chromosome 8"/>
</dbReference>
<evidence type="ECO:0000313" key="5">
    <source>
        <dbReference type="Proteomes" id="UP000006790"/>
    </source>
</evidence>
<dbReference type="GO" id="GO:0019787">
    <property type="term" value="F:ubiquitin-like protein transferase activity"/>
    <property type="evidence" value="ECO:0007669"/>
    <property type="project" value="InterPro"/>
</dbReference>
<dbReference type="eggNOG" id="ENOG502SDDG">
    <property type="taxonomic scope" value="Eukaryota"/>
</dbReference>
<evidence type="ECO:0000256" key="3">
    <source>
        <dbReference type="ARBA" id="ARBA00023006"/>
    </source>
</evidence>
<name>G8JXV7_ERECY</name>
<evidence type="ECO:0000256" key="1">
    <source>
        <dbReference type="ARBA" id="ARBA00022786"/>
    </source>
</evidence>
<dbReference type="HOGENOM" id="CLU_114192_0_0_1"/>
<keyword evidence="1" id="KW-0833">Ubl conjugation pathway</keyword>
<dbReference type="GO" id="GO:0006914">
    <property type="term" value="P:autophagy"/>
    <property type="evidence" value="ECO:0007669"/>
    <property type="project" value="UniProtKB-KW"/>
</dbReference>
<evidence type="ECO:0000256" key="2">
    <source>
        <dbReference type="ARBA" id="ARBA00022927"/>
    </source>
</evidence>
<dbReference type="KEGG" id="erc:Ecym_8412"/>
<gene>
    <name evidence="4" type="ordered locus">Ecym_8412</name>
</gene>
<dbReference type="InParanoid" id="G8JXV7"/>
<evidence type="ECO:0000313" key="4">
    <source>
        <dbReference type="EMBL" id="AET41681.1"/>
    </source>
</evidence>
<keyword evidence="2" id="KW-0653">Protein transport</keyword>
<accession>G8JXV7</accession>
<dbReference type="OrthoDB" id="4069539at2759"/>
<dbReference type="Pfam" id="PF03987">
    <property type="entry name" value="Autophagy_act_C"/>
    <property type="match status" value="1"/>
</dbReference>
<dbReference type="RefSeq" id="XP_003648498.1">
    <property type="nucleotide sequence ID" value="XM_003648450.1"/>
</dbReference>